<evidence type="ECO:0000256" key="1">
    <source>
        <dbReference type="SAM" id="MobiDB-lite"/>
    </source>
</evidence>
<evidence type="ECO:0000313" key="2">
    <source>
        <dbReference type="EMBL" id="PKQ44972.1"/>
    </source>
</evidence>
<feature type="region of interest" description="Disordered" evidence="1">
    <location>
        <begin position="1"/>
        <end position="22"/>
    </location>
</feature>
<proteinExistence type="predicted"/>
<comment type="caution">
    <text evidence="2">The sequence shown here is derived from an EMBL/GenBank/DDBJ whole genome shotgun (WGS) entry which is preliminary data.</text>
</comment>
<accession>A0A2N3HJB2</accession>
<organism evidence="2 3">
    <name type="scientific">Confluentibacter flavum</name>
    <dbReference type="NCBI Taxonomy" id="1909700"/>
    <lineage>
        <taxon>Bacteria</taxon>
        <taxon>Pseudomonadati</taxon>
        <taxon>Bacteroidota</taxon>
        <taxon>Flavobacteriia</taxon>
        <taxon>Flavobacteriales</taxon>
        <taxon>Flavobacteriaceae</taxon>
        <taxon>Confluentibacter</taxon>
    </lineage>
</organism>
<reference evidence="2 3" key="1">
    <citation type="submission" date="2017-12" db="EMBL/GenBank/DDBJ databases">
        <title>Confluentibacter flavum sp. nov., isolated from the saline lake.</title>
        <authorList>
            <person name="Yu L."/>
        </authorList>
    </citation>
    <scope>NUCLEOTIDE SEQUENCE [LARGE SCALE GENOMIC DNA]</scope>
    <source>
        <strain evidence="2 3">3B</strain>
    </source>
</reference>
<name>A0A2N3HJB2_9FLAO</name>
<evidence type="ECO:0000313" key="3">
    <source>
        <dbReference type="Proteomes" id="UP000233435"/>
    </source>
</evidence>
<gene>
    <name evidence="2" type="ORF">CSW08_10170</name>
</gene>
<dbReference type="Proteomes" id="UP000233435">
    <property type="component" value="Unassembled WGS sequence"/>
</dbReference>
<dbReference type="EMBL" id="PJEO01000036">
    <property type="protein sequence ID" value="PKQ44972.1"/>
    <property type="molecule type" value="Genomic_DNA"/>
</dbReference>
<keyword evidence="3" id="KW-1185">Reference proteome</keyword>
<dbReference type="AlphaFoldDB" id="A0A2N3HJB2"/>
<sequence length="162" mass="18503">MCLSCKKTTQTSSENSDDATNKSQVITEKDISKLNYLDFAIDDRVEPIIGSWQEFNQLENIIENTKKGDLSYFKTDAKKNLQALFRDIRETIPDTINTPAILARITVLETKLYKTESLSNLSTTKKQELLNTLEELLVSFSNLSFQLNKKMENDSQNIEKPS</sequence>
<feature type="compositionally biased region" description="Polar residues" evidence="1">
    <location>
        <begin position="1"/>
        <end position="14"/>
    </location>
</feature>
<protein>
    <submittedName>
        <fullName evidence="2">Uncharacterized protein</fullName>
    </submittedName>
</protein>